<dbReference type="EMBL" id="CP055156">
    <property type="protein sequence ID" value="QNF34045.1"/>
    <property type="molecule type" value="Genomic_DNA"/>
</dbReference>
<keyword evidence="1" id="KW-0732">Signal</keyword>
<accession>A0A7G7GA61</accession>
<dbReference type="Proteomes" id="UP000515237">
    <property type="component" value="Chromosome"/>
</dbReference>
<organism evidence="2 3">
    <name type="scientific">Adhaeribacter swui</name>
    <dbReference type="NCBI Taxonomy" id="2086471"/>
    <lineage>
        <taxon>Bacteria</taxon>
        <taxon>Pseudomonadati</taxon>
        <taxon>Bacteroidota</taxon>
        <taxon>Cytophagia</taxon>
        <taxon>Cytophagales</taxon>
        <taxon>Hymenobacteraceae</taxon>
        <taxon>Adhaeribacter</taxon>
    </lineage>
</organism>
<name>A0A7G7GA61_9BACT</name>
<proteinExistence type="predicted"/>
<keyword evidence="3" id="KW-1185">Reference proteome</keyword>
<dbReference type="KEGG" id="aswu:HUW51_15430"/>
<evidence type="ECO:0008006" key="4">
    <source>
        <dbReference type="Google" id="ProtNLM"/>
    </source>
</evidence>
<protein>
    <recommendedName>
        <fullName evidence="4">Viral A-type inclusion protein</fullName>
    </recommendedName>
</protein>
<reference evidence="2 3" key="1">
    <citation type="journal article" date="2018" name="Int. J. Syst. Evol. Microbiol.">
        <title>Adhaeribacter swui sp. nov., isolated from wet mud.</title>
        <authorList>
            <person name="Kim D.U."/>
            <person name="Kim K.W."/>
            <person name="Kang M.S."/>
            <person name="Kim J.Y."/>
            <person name="Jang J.H."/>
            <person name="Kim M.K."/>
        </authorList>
    </citation>
    <scope>NUCLEOTIDE SEQUENCE [LARGE SCALE GENOMIC DNA]</scope>
    <source>
        <strain evidence="2 3">KCTC 52873</strain>
    </source>
</reference>
<dbReference type="RefSeq" id="WP_185270528.1">
    <property type="nucleotide sequence ID" value="NZ_CP055156.1"/>
</dbReference>
<gene>
    <name evidence="2" type="ORF">HUW51_15430</name>
</gene>
<evidence type="ECO:0000313" key="2">
    <source>
        <dbReference type="EMBL" id="QNF34045.1"/>
    </source>
</evidence>
<evidence type="ECO:0000256" key="1">
    <source>
        <dbReference type="SAM" id="SignalP"/>
    </source>
</evidence>
<feature type="signal peptide" evidence="1">
    <location>
        <begin position="1"/>
        <end position="23"/>
    </location>
</feature>
<evidence type="ECO:0000313" key="3">
    <source>
        <dbReference type="Proteomes" id="UP000515237"/>
    </source>
</evidence>
<feature type="chain" id="PRO_5028856953" description="Viral A-type inclusion protein" evidence="1">
    <location>
        <begin position="24"/>
        <end position="133"/>
    </location>
</feature>
<dbReference type="AlphaFoldDB" id="A0A7G7GA61"/>
<sequence length="133" mass="15359">MMPNRSYLIILWLLLNISSCAPSKEEQVKQLEEKVLAVHDEVMSQMDKINQRQRKLKASLQNGDTTQLNVSQIRQQITDLKNADAAMMDWMHQYKSPTDLAPEQATIYLQDQLEKMEQVKKQVANALSNTEKI</sequence>